<evidence type="ECO:0000313" key="2">
    <source>
        <dbReference type="Proteomes" id="UP000039021"/>
    </source>
</evidence>
<dbReference type="AlphaFoldDB" id="A0A916PB47"/>
<reference evidence="2" key="1">
    <citation type="submission" date="2015-03" db="EMBL/GenBank/DDBJ databases">
        <authorList>
            <consortium name="Pathogen Informatics"/>
        </authorList>
    </citation>
    <scope>NUCLEOTIDE SEQUENCE [LARGE SCALE GENOMIC DNA]</scope>
    <source>
        <strain evidence="2">N09902308</strain>
    </source>
</reference>
<dbReference type="Proteomes" id="UP000039021">
    <property type="component" value="Unassembled WGS sequence"/>
</dbReference>
<sequence>MAITGSGVSGSNSAELALVRPTDRAASITMHCKPRHSPNTGNPRARAYAMAPILPSMPLMPNPPGMSTPCTSPSAAAAPLVVSQPSDATQQISTLARCLNPPARNASATER</sequence>
<dbReference type="EMBL" id="CSBK01000513">
    <property type="protein sequence ID" value="COX48922.1"/>
    <property type="molecule type" value="Genomic_DNA"/>
</dbReference>
<organism evidence="1 2">
    <name type="scientific">Mycobacterium tuberculosis</name>
    <dbReference type="NCBI Taxonomy" id="1773"/>
    <lineage>
        <taxon>Bacteria</taxon>
        <taxon>Bacillati</taxon>
        <taxon>Actinomycetota</taxon>
        <taxon>Actinomycetes</taxon>
        <taxon>Mycobacteriales</taxon>
        <taxon>Mycobacteriaceae</taxon>
        <taxon>Mycobacterium</taxon>
        <taxon>Mycobacterium tuberculosis complex</taxon>
    </lineage>
</organism>
<name>A0A916PB47_MYCTX</name>
<comment type="caution">
    <text evidence="1">The sequence shown here is derived from an EMBL/GenBank/DDBJ whole genome shotgun (WGS) entry which is preliminary data.</text>
</comment>
<evidence type="ECO:0000313" key="1">
    <source>
        <dbReference type="EMBL" id="COX48922.1"/>
    </source>
</evidence>
<accession>A0A916PB47</accession>
<protein>
    <submittedName>
        <fullName evidence="1">Uncharacterized protein</fullName>
    </submittedName>
</protein>
<proteinExistence type="predicted"/>
<gene>
    <name evidence="1" type="ORF">ERS007739_01364</name>
</gene>